<keyword evidence="5" id="KW-0949">S-adenosyl-L-methionine</keyword>
<keyword evidence="6" id="KW-0680">Restriction system</keyword>
<protein>
    <recommendedName>
        <fullName evidence="2">site-specific DNA-methyltransferase (adenine-specific)</fullName>
        <ecNumber evidence="2">2.1.1.72</ecNumber>
    </recommendedName>
</protein>
<dbReference type="InterPro" id="IPR003356">
    <property type="entry name" value="DNA_methylase_A-5"/>
</dbReference>
<dbReference type="Gene3D" id="1.20.1260.30">
    <property type="match status" value="1"/>
</dbReference>
<dbReference type="InterPro" id="IPR022749">
    <property type="entry name" value="D12N6_MeTrfase_N"/>
</dbReference>
<evidence type="ECO:0000256" key="3">
    <source>
        <dbReference type="ARBA" id="ARBA00022603"/>
    </source>
</evidence>
<evidence type="ECO:0000256" key="1">
    <source>
        <dbReference type="ARBA" id="ARBA00006594"/>
    </source>
</evidence>
<evidence type="ECO:0000259" key="8">
    <source>
        <dbReference type="Pfam" id="PF02384"/>
    </source>
</evidence>
<evidence type="ECO:0000259" key="9">
    <source>
        <dbReference type="Pfam" id="PF12161"/>
    </source>
</evidence>
<comment type="catalytic activity">
    <reaction evidence="7">
        <text>a 2'-deoxyadenosine in DNA + S-adenosyl-L-methionine = an N(6)-methyl-2'-deoxyadenosine in DNA + S-adenosyl-L-homocysteine + H(+)</text>
        <dbReference type="Rhea" id="RHEA:15197"/>
        <dbReference type="Rhea" id="RHEA-COMP:12418"/>
        <dbReference type="Rhea" id="RHEA-COMP:12419"/>
        <dbReference type="ChEBI" id="CHEBI:15378"/>
        <dbReference type="ChEBI" id="CHEBI:57856"/>
        <dbReference type="ChEBI" id="CHEBI:59789"/>
        <dbReference type="ChEBI" id="CHEBI:90615"/>
        <dbReference type="ChEBI" id="CHEBI:90616"/>
        <dbReference type="EC" id="2.1.1.72"/>
    </reaction>
</comment>
<comment type="caution">
    <text evidence="10">The sequence shown here is derived from an EMBL/GenBank/DDBJ whole genome shotgun (WGS) entry which is preliminary data.</text>
</comment>
<feature type="domain" description="DNA methylase adenine-specific" evidence="8">
    <location>
        <begin position="170"/>
        <end position="241"/>
    </location>
</feature>
<proteinExistence type="inferred from homology"/>
<sequence>MAELNSILFSAADNLRSKMDVSEYKNYLLGLIFYKYLSDRLLEKVVGIADESPEEYDTTEKQTQLYVDLLADAEVNNDLIETLVDTLGYDIEPSYLFNVLTDQAQQNTFQLNDLNKAFIDLSTKYDQFNGLFDDVDLTSNKLGSDAQQRNITITEVIKKLNPINLLGHGGDVIGDAYEFLISQFASEAGKKAGEFYTPHEVSDMMARIAALGQEDKKLFSVYDPTMGSGSLMLNIRNYINHPESVKYHDL</sequence>
<dbReference type="Proteomes" id="UP000658225">
    <property type="component" value="Unassembled WGS sequence"/>
</dbReference>
<dbReference type="Pfam" id="PF12161">
    <property type="entry name" value="HsdM_N"/>
    <property type="match status" value="1"/>
</dbReference>
<dbReference type="Pfam" id="PF02384">
    <property type="entry name" value="N6_Mtase"/>
    <property type="match status" value="1"/>
</dbReference>
<keyword evidence="4" id="KW-0808">Transferase</keyword>
<dbReference type="SUPFAM" id="SSF53335">
    <property type="entry name" value="S-adenosyl-L-methionine-dependent methyltransferases"/>
    <property type="match status" value="1"/>
</dbReference>
<dbReference type="PANTHER" id="PTHR42933">
    <property type="entry name" value="SLR6095 PROTEIN"/>
    <property type="match status" value="1"/>
</dbReference>
<evidence type="ECO:0000256" key="6">
    <source>
        <dbReference type="ARBA" id="ARBA00022747"/>
    </source>
</evidence>
<organism evidence="10 11">
    <name type="scientific">Sporosarcina limicola</name>
    <dbReference type="NCBI Taxonomy" id="34101"/>
    <lineage>
        <taxon>Bacteria</taxon>
        <taxon>Bacillati</taxon>
        <taxon>Bacillota</taxon>
        <taxon>Bacilli</taxon>
        <taxon>Bacillales</taxon>
        <taxon>Caryophanaceae</taxon>
        <taxon>Sporosarcina</taxon>
    </lineage>
</organism>
<evidence type="ECO:0000256" key="7">
    <source>
        <dbReference type="ARBA" id="ARBA00047942"/>
    </source>
</evidence>
<evidence type="ECO:0000313" key="11">
    <source>
        <dbReference type="Proteomes" id="UP000658225"/>
    </source>
</evidence>
<comment type="similarity">
    <text evidence="1">Belongs to the N(4)/N(6)-methyltransferase family.</text>
</comment>
<dbReference type="Gene3D" id="3.40.50.150">
    <property type="entry name" value="Vaccinia Virus protein VP39"/>
    <property type="match status" value="1"/>
</dbReference>
<dbReference type="EC" id="2.1.1.72" evidence="2"/>
<dbReference type="GO" id="GO:0009307">
    <property type="term" value="P:DNA restriction-modification system"/>
    <property type="evidence" value="ECO:0007669"/>
    <property type="project" value="UniProtKB-KW"/>
</dbReference>
<keyword evidence="11" id="KW-1185">Reference proteome</keyword>
<name>A0A927MTM2_9BACL</name>
<reference evidence="10" key="1">
    <citation type="submission" date="2020-10" db="EMBL/GenBank/DDBJ databases">
        <title>Genomic Encyclopedia of Type Strains, Phase IV (KMG-IV): sequencing the most valuable type-strain genomes for metagenomic binning, comparative biology and taxonomic classification.</title>
        <authorList>
            <person name="Goeker M."/>
        </authorList>
    </citation>
    <scope>NUCLEOTIDE SEQUENCE</scope>
    <source>
        <strain evidence="10">DSM 13886</strain>
    </source>
</reference>
<dbReference type="GO" id="GO:0008170">
    <property type="term" value="F:N-methyltransferase activity"/>
    <property type="evidence" value="ECO:0007669"/>
    <property type="project" value="InterPro"/>
</dbReference>
<accession>A0A927MTM2</accession>
<dbReference type="GO" id="GO:0032259">
    <property type="term" value="P:methylation"/>
    <property type="evidence" value="ECO:0007669"/>
    <property type="project" value="UniProtKB-KW"/>
</dbReference>
<dbReference type="AlphaFoldDB" id="A0A927MTM2"/>
<dbReference type="PANTHER" id="PTHR42933:SF1">
    <property type="entry name" value="SITE-SPECIFIC DNA-METHYLTRANSFERASE (ADENINE-SPECIFIC)"/>
    <property type="match status" value="1"/>
</dbReference>
<keyword evidence="3 10" id="KW-0489">Methyltransferase</keyword>
<dbReference type="PRINTS" id="PR00507">
    <property type="entry name" value="N12N6MTFRASE"/>
</dbReference>
<dbReference type="GO" id="GO:0003677">
    <property type="term" value="F:DNA binding"/>
    <property type="evidence" value="ECO:0007669"/>
    <property type="project" value="InterPro"/>
</dbReference>
<evidence type="ECO:0000313" key="10">
    <source>
        <dbReference type="EMBL" id="MBE1557169.1"/>
    </source>
</evidence>
<gene>
    <name evidence="10" type="ORF">H4683_004306</name>
</gene>
<evidence type="ECO:0000256" key="2">
    <source>
        <dbReference type="ARBA" id="ARBA00011900"/>
    </source>
</evidence>
<evidence type="ECO:0000256" key="4">
    <source>
        <dbReference type="ARBA" id="ARBA00022679"/>
    </source>
</evidence>
<dbReference type="GO" id="GO:0009007">
    <property type="term" value="F:site-specific DNA-methyltransferase (adenine-specific) activity"/>
    <property type="evidence" value="ECO:0007669"/>
    <property type="project" value="UniProtKB-EC"/>
</dbReference>
<evidence type="ECO:0000256" key="5">
    <source>
        <dbReference type="ARBA" id="ARBA00022691"/>
    </source>
</evidence>
<dbReference type="InterPro" id="IPR029063">
    <property type="entry name" value="SAM-dependent_MTases_sf"/>
</dbReference>
<dbReference type="EMBL" id="JADBEL010000058">
    <property type="protein sequence ID" value="MBE1557169.1"/>
    <property type="molecule type" value="Genomic_DNA"/>
</dbReference>
<feature type="domain" description="N6 adenine-specific DNA methyltransferase N-terminal" evidence="9">
    <location>
        <begin position="4"/>
        <end position="160"/>
    </location>
</feature>
<dbReference type="InterPro" id="IPR051537">
    <property type="entry name" value="DNA_Adenine_Mtase"/>
</dbReference>
<dbReference type="InterPro" id="IPR038333">
    <property type="entry name" value="T1MK-like_N_sf"/>
</dbReference>